<feature type="transmembrane region" description="Helical" evidence="6">
    <location>
        <begin position="70"/>
        <end position="90"/>
    </location>
</feature>
<proteinExistence type="predicted"/>
<evidence type="ECO:0000256" key="4">
    <source>
        <dbReference type="ARBA" id="ARBA00022989"/>
    </source>
</evidence>
<evidence type="ECO:0000256" key="3">
    <source>
        <dbReference type="ARBA" id="ARBA00022692"/>
    </source>
</evidence>
<dbReference type="InterPro" id="IPR001123">
    <property type="entry name" value="LeuE-type"/>
</dbReference>
<reference evidence="7" key="1">
    <citation type="submission" date="2022-10" db="EMBL/GenBank/DDBJ databases">
        <title>The complete genomes of actinobacterial strains from the NBC collection.</title>
        <authorList>
            <person name="Joergensen T.S."/>
            <person name="Alvarez Arevalo M."/>
            <person name="Sterndorff E.B."/>
            <person name="Faurdal D."/>
            <person name="Vuksanovic O."/>
            <person name="Mourched A.-S."/>
            <person name="Charusanti P."/>
            <person name="Shaw S."/>
            <person name="Blin K."/>
            <person name="Weber T."/>
        </authorList>
    </citation>
    <scope>NUCLEOTIDE SEQUENCE</scope>
    <source>
        <strain evidence="7">NBC_00222</strain>
    </source>
</reference>
<keyword evidence="5 6" id="KW-0472">Membrane</keyword>
<keyword evidence="3 6" id="KW-0812">Transmembrane</keyword>
<gene>
    <name evidence="7" type="ORF">OHA16_34065</name>
</gene>
<dbReference type="PANTHER" id="PTHR30086:SF20">
    <property type="entry name" value="ARGININE EXPORTER PROTEIN ARGO-RELATED"/>
    <property type="match status" value="1"/>
</dbReference>
<feature type="transmembrane region" description="Helical" evidence="6">
    <location>
        <begin position="6"/>
        <end position="29"/>
    </location>
</feature>
<evidence type="ECO:0000256" key="2">
    <source>
        <dbReference type="ARBA" id="ARBA00022475"/>
    </source>
</evidence>
<feature type="transmembrane region" description="Helical" evidence="6">
    <location>
        <begin position="162"/>
        <end position="186"/>
    </location>
</feature>
<keyword evidence="4 6" id="KW-1133">Transmembrane helix</keyword>
<accession>A0ABZ1UC78</accession>
<name>A0ABZ1UC78_9ACTN</name>
<sequence>MTDALLSGLLAGYGIAVPVGAISVLIVTLASRVSLARGMAAALGVATADGLYALLALIGGATLAPLLAPAAGALELAAAAVLVLLAAHGLRATLRTHRADRDPAGTPPPVPASPWRTYASLLGLTLLNPLTVVYFSALVLGGRTGPAGLGSGSLGTDSLGPGLVFVLAAFAASASWQALLATGGALLRRLLTGPRGRLLTGLTGNLVVLALALRLALQH</sequence>
<keyword evidence="2" id="KW-1003">Cell membrane</keyword>
<dbReference type="Pfam" id="PF01810">
    <property type="entry name" value="LysE"/>
    <property type="match status" value="1"/>
</dbReference>
<evidence type="ECO:0000256" key="1">
    <source>
        <dbReference type="ARBA" id="ARBA00004651"/>
    </source>
</evidence>
<comment type="subcellular location">
    <subcellularLocation>
        <location evidence="1">Cell membrane</location>
        <topology evidence="1">Multi-pass membrane protein</topology>
    </subcellularLocation>
</comment>
<evidence type="ECO:0000256" key="5">
    <source>
        <dbReference type="ARBA" id="ARBA00023136"/>
    </source>
</evidence>
<dbReference type="Proteomes" id="UP001432222">
    <property type="component" value="Chromosome"/>
</dbReference>
<evidence type="ECO:0000313" key="8">
    <source>
        <dbReference type="Proteomes" id="UP001432222"/>
    </source>
</evidence>
<feature type="transmembrane region" description="Helical" evidence="6">
    <location>
        <begin position="121"/>
        <end position="142"/>
    </location>
</feature>
<feature type="transmembrane region" description="Helical" evidence="6">
    <location>
        <begin position="198"/>
        <end position="217"/>
    </location>
</feature>
<dbReference type="RefSeq" id="WP_328958117.1">
    <property type="nucleotide sequence ID" value="NZ_CP108110.1"/>
</dbReference>
<dbReference type="EMBL" id="CP108110">
    <property type="protein sequence ID" value="WUQ87557.1"/>
    <property type="molecule type" value="Genomic_DNA"/>
</dbReference>
<evidence type="ECO:0000256" key="6">
    <source>
        <dbReference type="SAM" id="Phobius"/>
    </source>
</evidence>
<dbReference type="PANTHER" id="PTHR30086">
    <property type="entry name" value="ARGININE EXPORTER PROTEIN ARGO"/>
    <property type="match status" value="1"/>
</dbReference>
<evidence type="ECO:0000313" key="7">
    <source>
        <dbReference type="EMBL" id="WUQ87557.1"/>
    </source>
</evidence>
<protein>
    <submittedName>
        <fullName evidence="7">LysE family transporter</fullName>
    </submittedName>
</protein>
<keyword evidence="8" id="KW-1185">Reference proteome</keyword>
<organism evidence="7 8">
    <name type="scientific">Kitasatospora purpeofusca</name>
    <dbReference type="NCBI Taxonomy" id="67352"/>
    <lineage>
        <taxon>Bacteria</taxon>
        <taxon>Bacillati</taxon>
        <taxon>Actinomycetota</taxon>
        <taxon>Actinomycetes</taxon>
        <taxon>Kitasatosporales</taxon>
        <taxon>Streptomycetaceae</taxon>
        <taxon>Kitasatospora</taxon>
    </lineage>
</organism>
<feature type="transmembrane region" description="Helical" evidence="6">
    <location>
        <begin position="41"/>
        <end position="64"/>
    </location>
</feature>